<reference evidence="1 2" key="1">
    <citation type="journal article" date="2015" name="Genome Announc.">
        <title>Complete Genome Sequence of Spiroplasma kunkelii Strain CR2-3x, Causal Agent of Corn Stunt Disease in Zea mays L.</title>
        <authorList>
            <person name="Davis R.E."/>
            <person name="Shao J."/>
            <person name="Dally E.L."/>
            <person name="Zhao Y."/>
            <person name="Gasparich G.E."/>
            <person name="Gaynor B.J."/>
            <person name="Athey J.C."/>
            <person name="Harrison N.A."/>
            <person name="Donofrio N."/>
        </authorList>
    </citation>
    <scope>NUCLEOTIDE SEQUENCE [LARGE SCALE GENOMIC DNA]</scope>
    <source>
        <strain evidence="1 2">CR2-3x</strain>
    </source>
</reference>
<protein>
    <submittedName>
        <fullName evidence="1">Uncharacterized protein</fullName>
    </submittedName>
</protein>
<evidence type="ECO:0000313" key="1">
    <source>
        <dbReference type="EMBL" id="ALA97694.1"/>
    </source>
</evidence>
<evidence type="ECO:0000313" key="2">
    <source>
        <dbReference type="Proteomes" id="UP000062963"/>
    </source>
</evidence>
<name>A0A0K2JGH7_SPIKU</name>
<accession>A0A0K2JGH7</accession>
<dbReference type="PATRIC" id="fig|273035.7.peg.981"/>
<dbReference type="RefSeq" id="WP_053390913.1">
    <property type="nucleotide sequence ID" value="NZ_CP010899.1"/>
</dbReference>
<proteinExistence type="predicted"/>
<sequence length="105" mass="12238">MGFTSEIKESLKKTYKSIKKGINSFLKKLGFNKKDAAEFTDHLLKEGGKEIAKRQAMTKKQAQIHNQVRAQSPEINQEVFTNFMDVMNELHEKTKEKNEEQSYDR</sequence>
<dbReference type="AlphaFoldDB" id="A0A0K2JGH7"/>
<dbReference type="KEGG" id="skn:SKUN_00804"/>
<keyword evidence="2" id="KW-1185">Reference proteome</keyword>
<gene>
    <name evidence="1" type="ORF">SKUN_00804</name>
</gene>
<organism evidence="1 2">
    <name type="scientific">Spiroplasma kunkelii CR2-3x</name>
    <dbReference type="NCBI Taxonomy" id="273035"/>
    <lineage>
        <taxon>Bacteria</taxon>
        <taxon>Bacillati</taxon>
        <taxon>Mycoplasmatota</taxon>
        <taxon>Mollicutes</taxon>
        <taxon>Entomoplasmatales</taxon>
        <taxon>Spiroplasmataceae</taxon>
        <taxon>Spiroplasma</taxon>
    </lineage>
</organism>
<dbReference type="OrthoDB" id="9881337at2"/>
<dbReference type="EMBL" id="CP010899">
    <property type="protein sequence ID" value="ALA97694.1"/>
    <property type="molecule type" value="Genomic_DNA"/>
</dbReference>
<dbReference type="Proteomes" id="UP000062963">
    <property type="component" value="Chromosome"/>
</dbReference>